<dbReference type="AlphaFoldDB" id="A0A803RAW8"/>
<accession>A0A803RAW8</accession>
<evidence type="ECO:0000313" key="2">
    <source>
        <dbReference type="Proteomes" id="UP000596661"/>
    </source>
</evidence>
<dbReference type="EnsemblPlants" id="novel_model_71_5bd9a17a">
    <property type="protein sequence ID" value="cds.novel_model_71_5bd9a17a"/>
    <property type="gene ID" value="novel_gene_40_5bd9a17a"/>
</dbReference>
<organism evidence="1 2">
    <name type="scientific">Cannabis sativa</name>
    <name type="common">Hemp</name>
    <name type="synonym">Marijuana</name>
    <dbReference type="NCBI Taxonomy" id="3483"/>
    <lineage>
        <taxon>Eukaryota</taxon>
        <taxon>Viridiplantae</taxon>
        <taxon>Streptophyta</taxon>
        <taxon>Embryophyta</taxon>
        <taxon>Tracheophyta</taxon>
        <taxon>Spermatophyta</taxon>
        <taxon>Magnoliopsida</taxon>
        <taxon>eudicotyledons</taxon>
        <taxon>Gunneridae</taxon>
        <taxon>Pentapetalae</taxon>
        <taxon>rosids</taxon>
        <taxon>fabids</taxon>
        <taxon>Rosales</taxon>
        <taxon>Cannabaceae</taxon>
        <taxon>Cannabis</taxon>
    </lineage>
</organism>
<proteinExistence type="predicted"/>
<reference evidence="1" key="1">
    <citation type="submission" date="2018-11" db="EMBL/GenBank/DDBJ databases">
        <authorList>
            <person name="Grassa J C."/>
        </authorList>
    </citation>
    <scope>NUCLEOTIDE SEQUENCE [LARGE SCALE GENOMIC DNA]</scope>
</reference>
<protein>
    <submittedName>
        <fullName evidence="1">Uncharacterized protein</fullName>
    </submittedName>
</protein>
<evidence type="ECO:0000313" key="1">
    <source>
        <dbReference type="EnsemblPlants" id="cds.novel_model_71_5bd9a17a"/>
    </source>
</evidence>
<name>A0A803RAW8_CANSA</name>
<sequence>MLVQHTYLYKQSQINIWEWHCHIFNCHFFFLLSRKGKRLKTTSSPNIVKTGLHTYKHTACVQSFIATSLQIQ</sequence>
<keyword evidence="2" id="KW-1185">Reference proteome</keyword>
<reference evidence="1" key="2">
    <citation type="submission" date="2021-03" db="UniProtKB">
        <authorList>
            <consortium name="EnsemblPlants"/>
        </authorList>
    </citation>
    <scope>IDENTIFICATION</scope>
</reference>
<dbReference type="EMBL" id="UZAU01000087">
    <property type="status" value="NOT_ANNOTATED_CDS"/>
    <property type="molecule type" value="Genomic_DNA"/>
</dbReference>
<dbReference type="Gramene" id="novel_model_71_5bd9a17a">
    <property type="protein sequence ID" value="cds.novel_model_71_5bd9a17a"/>
    <property type="gene ID" value="novel_gene_40_5bd9a17a"/>
</dbReference>
<dbReference type="Proteomes" id="UP000596661">
    <property type="component" value="Chromosome 2"/>
</dbReference>